<dbReference type="Gene3D" id="1.20.5.320">
    <property type="entry name" value="6-Phosphogluconate Dehydrogenase, domain 3"/>
    <property type="match status" value="1"/>
</dbReference>
<evidence type="ECO:0000313" key="19">
    <source>
        <dbReference type="EMBL" id="MCV9389123.1"/>
    </source>
</evidence>
<evidence type="ECO:0000259" key="18">
    <source>
        <dbReference type="SMART" id="SM01350"/>
    </source>
</evidence>
<dbReference type="Pfam" id="PF01202">
    <property type="entry name" value="SKI"/>
    <property type="match status" value="1"/>
</dbReference>
<dbReference type="SUPFAM" id="SSF51735">
    <property type="entry name" value="NAD(P)-binding Rossmann-fold domains"/>
    <property type="match status" value="1"/>
</dbReference>
<dbReference type="PANTHER" id="PTHR11811">
    <property type="entry name" value="6-PHOSPHOGLUCONATE DEHYDROGENASE"/>
    <property type="match status" value="1"/>
</dbReference>
<dbReference type="NCBIfam" id="TIGR00873">
    <property type="entry name" value="gnd"/>
    <property type="match status" value="1"/>
</dbReference>
<feature type="domain" description="6-phosphogluconate dehydrogenase C-terminal" evidence="18">
    <location>
        <begin position="349"/>
        <end position="635"/>
    </location>
</feature>
<dbReference type="SMART" id="SM01350">
    <property type="entry name" value="6PGD"/>
    <property type="match status" value="1"/>
</dbReference>
<evidence type="ECO:0000256" key="12">
    <source>
        <dbReference type="ARBA" id="ARBA00023002"/>
    </source>
</evidence>
<dbReference type="InterPro" id="IPR036291">
    <property type="entry name" value="NAD(P)-bd_dom_sf"/>
</dbReference>
<proteinExistence type="inferred from homology"/>
<dbReference type="InterPro" id="IPR027417">
    <property type="entry name" value="P-loop_NTPase"/>
</dbReference>
<dbReference type="InterPro" id="IPR006115">
    <property type="entry name" value="6PGDH_NADP-bd"/>
</dbReference>
<dbReference type="InterPro" id="IPR006183">
    <property type="entry name" value="Pgluconate_DH"/>
</dbReference>
<evidence type="ECO:0000256" key="13">
    <source>
        <dbReference type="ARBA" id="ARBA00023064"/>
    </source>
</evidence>
<evidence type="ECO:0000256" key="16">
    <source>
        <dbReference type="ARBA" id="ARBA00048640"/>
    </source>
</evidence>
<dbReference type="Gene3D" id="1.10.1040.10">
    <property type="entry name" value="N-(1-d-carboxylethyl)-l-norvaline Dehydrogenase, domain 2"/>
    <property type="match status" value="1"/>
</dbReference>
<dbReference type="NCBIfam" id="NF006765">
    <property type="entry name" value="PRK09287.1"/>
    <property type="match status" value="1"/>
</dbReference>
<evidence type="ECO:0000256" key="14">
    <source>
        <dbReference type="ARBA" id="ARBA00023126"/>
    </source>
</evidence>
<dbReference type="NCBIfam" id="TIGR01313">
    <property type="entry name" value="therm_gnt_kin"/>
    <property type="match status" value="1"/>
</dbReference>
<dbReference type="PROSITE" id="PS00461">
    <property type="entry name" value="6PGD"/>
    <property type="match status" value="1"/>
</dbReference>
<reference evidence="19 20" key="1">
    <citation type="submission" date="2022-10" db="EMBL/GenBank/DDBJ databases">
        <title>Comparative genomics and taxonomic characterization of three novel marine species of genus Reichenbachiella exhibiting antioxidant and polysaccharide degradation activities.</title>
        <authorList>
            <person name="Muhammad N."/>
            <person name="Lee Y.-J."/>
            <person name="Ko J."/>
            <person name="Kim S.-G."/>
        </authorList>
    </citation>
    <scope>NUCLEOTIDE SEQUENCE [LARGE SCALE GENOMIC DNA]</scope>
    <source>
        <strain evidence="19 20">ABR2-5</strain>
    </source>
</reference>
<sequence length="637" mass="70761">MQKTTDKPIVIVFGVSGSGKSTIGQLLSQHLSVPFADADDYHPQKNIDKMASGQPLNDQDRESWLLDLAGLIDENKEKGLVLACSALKEKYRKILSSGDQKIHWVHLAGTKEVLTERLQQRKQHFFNPALLDSQLATLEKPKYGIEVNVEDSPEEIINTVLESMSSKKSEFGLIGLGVMGKSLTLNLANHGVEVLAYNRQAEGEEHIVPQFLSENSDKPNLRATNQLKEFISELEIPRKIMLMVNAGAAVDAVIEDLLPSLDPGDIIIDGGNSHYHDTKRRNDYLKEKGIHFVGCGVSGGEEGALKGPSMMPGGDKEAYEKIAPYLERIAARDKNDEGCCTYIGREGAGHFVKMVHNGIEYAEMQLIAETYAMLRTAGMPIDQMAELFEDWNQGDLKSYLLEITADLLTVKDGDEYLIDLIYDAAGQKGTGGWSTTAALDVGVPFSTISESVMARCLSAQKPLRIRASRLYGERPVIERDLQTLIPKIKQAYQSARVINHAIGFEMIKKTSEENNWGINLSQLARIWTNGCIIRSSLMEELVSSFKASPEEHMLLAPSFVDLLKGSRKELTEAVSEGLQMFLSLPVYAAALNYLNGFTNEQSSANIIQAQRDYFGAHTFQRKDKPLSKYFHSQWTNK</sequence>
<evidence type="ECO:0000256" key="5">
    <source>
        <dbReference type="ARBA" id="ARBA00008420"/>
    </source>
</evidence>
<comment type="pathway">
    <text evidence="2">Carbohydrate acid metabolism.</text>
</comment>
<evidence type="ECO:0000256" key="3">
    <source>
        <dbReference type="ARBA" id="ARBA00004874"/>
    </source>
</evidence>
<keyword evidence="10" id="KW-0418">Kinase</keyword>
<dbReference type="SUPFAM" id="SSF52540">
    <property type="entry name" value="P-loop containing nucleoside triphosphate hydrolases"/>
    <property type="match status" value="1"/>
</dbReference>
<keyword evidence="20" id="KW-1185">Reference proteome</keyword>
<dbReference type="Pfam" id="PF00393">
    <property type="entry name" value="6PGD"/>
    <property type="match status" value="1"/>
</dbReference>
<comment type="similarity">
    <text evidence="4 17">Belongs to the 6-phosphogluconate dehydrogenase family.</text>
</comment>
<dbReference type="Gene3D" id="3.40.50.300">
    <property type="entry name" value="P-loop containing nucleotide triphosphate hydrolases"/>
    <property type="match status" value="1"/>
</dbReference>
<comment type="caution">
    <text evidence="19">The sequence shown here is derived from an EMBL/GenBank/DDBJ whole genome shotgun (WGS) entry which is preliminary data.</text>
</comment>
<comment type="pathway">
    <text evidence="3 17">Carbohydrate degradation; pentose phosphate pathway; D-ribulose 5-phosphate from D-glucose 6-phosphate (oxidative stage): step 3/3.</text>
</comment>
<dbReference type="InterPro" id="IPR006184">
    <property type="entry name" value="6PGdom_BS"/>
</dbReference>
<keyword evidence="14 17" id="KW-0570">Pentose shunt</keyword>
<dbReference type="RefSeq" id="WP_264140043.1">
    <property type="nucleotide sequence ID" value="NZ_JAOYOD010000001.1"/>
</dbReference>
<dbReference type="InterPro" id="IPR031322">
    <property type="entry name" value="Shikimate/glucono_kinase"/>
</dbReference>
<evidence type="ECO:0000256" key="11">
    <source>
        <dbReference type="ARBA" id="ARBA00022840"/>
    </source>
</evidence>
<comment type="similarity">
    <text evidence="5">Belongs to the gluconokinase GntK/GntV family.</text>
</comment>
<dbReference type="CDD" id="cd02021">
    <property type="entry name" value="GntK"/>
    <property type="match status" value="1"/>
</dbReference>
<keyword evidence="12 17" id="KW-0560">Oxidoreductase</keyword>
<dbReference type="SUPFAM" id="SSF48179">
    <property type="entry name" value="6-phosphogluconate dehydrogenase C-terminal domain-like"/>
    <property type="match status" value="1"/>
</dbReference>
<evidence type="ECO:0000256" key="1">
    <source>
        <dbReference type="ARBA" id="ARBA00002526"/>
    </source>
</evidence>
<evidence type="ECO:0000256" key="4">
    <source>
        <dbReference type="ARBA" id="ARBA00008419"/>
    </source>
</evidence>
<evidence type="ECO:0000256" key="6">
    <source>
        <dbReference type="ARBA" id="ARBA00011738"/>
    </source>
</evidence>
<name>A0ABT3CZY5_9BACT</name>
<dbReference type="InterPro" id="IPR006114">
    <property type="entry name" value="6PGDH_C"/>
</dbReference>
<evidence type="ECO:0000256" key="2">
    <source>
        <dbReference type="ARBA" id="ARBA00004761"/>
    </source>
</evidence>
<comment type="catalytic activity">
    <reaction evidence="16 17">
        <text>6-phospho-D-gluconate + NADP(+) = D-ribulose 5-phosphate + CO2 + NADPH</text>
        <dbReference type="Rhea" id="RHEA:10116"/>
        <dbReference type="ChEBI" id="CHEBI:16526"/>
        <dbReference type="ChEBI" id="CHEBI:57783"/>
        <dbReference type="ChEBI" id="CHEBI:58121"/>
        <dbReference type="ChEBI" id="CHEBI:58349"/>
        <dbReference type="ChEBI" id="CHEBI:58759"/>
        <dbReference type="EC" id="1.1.1.44"/>
    </reaction>
</comment>
<gene>
    <name evidence="19" type="primary">gnd</name>
    <name evidence="19" type="ORF">N7U62_20790</name>
</gene>
<evidence type="ECO:0000256" key="15">
    <source>
        <dbReference type="ARBA" id="ARBA00048090"/>
    </source>
</evidence>
<evidence type="ECO:0000256" key="10">
    <source>
        <dbReference type="ARBA" id="ARBA00022777"/>
    </source>
</evidence>
<dbReference type="InterPro" id="IPR006113">
    <property type="entry name" value="6PGDH_Gnd/GntZ"/>
</dbReference>
<keyword evidence="11" id="KW-0067">ATP-binding</keyword>
<keyword evidence="17" id="KW-0521">NADP</keyword>
<evidence type="ECO:0000256" key="9">
    <source>
        <dbReference type="ARBA" id="ARBA00022741"/>
    </source>
</evidence>
<dbReference type="EMBL" id="JAOYOD010000001">
    <property type="protein sequence ID" value="MCV9389123.1"/>
    <property type="molecule type" value="Genomic_DNA"/>
</dbReference>
<dbReference type="EC" id="1.1.1.44" evidence="17"/>
<dbReference type="InterPro" id="IPR008927">
    <property type="entry name" value="6-PGluconate_DH-like_C_sf"/>
</dbReference>
<dbReference type="PRINTS" id="PR00076">
    <property type="entry name" value="6PGDHDRGNASE"/>
</dbReference>
<keyword evidence="13 17" id="KW-0311">Gluconate utilization</keyword>
<evidence type="ECO:0000256" key="17">
    <source>
        <dbReference type="RuleBase" id="RU000485"/>
    </source>
</evidence>
<evidence type="ECO:0000256" key="8">
    <source>
        <dbReference type="ARBA" id="ARBA00022679"/>
    </source>
</evidence>
<dbReference type="GO" id="GO:0004616">
    <property type="term" value="F:phosphogluconate dehydrogenase (decarboxylating) activity"/>
    <property type="evidence" value="ECO:0007669"/>
    <property type="project" value="UniProtKB-EC"/>
</dbReference>
<organism evidence="19 20">
    <name type="scientific">Reichenbachiella ulvae</name>
    <dbReference type="NCBI Taxonomy" id="2980104"/>
    <lineage>
        <taxon>Bacteria</taxon>
        <taxon>Pseudomonadati</taxon>
        <taxon>Bacteroidota</taxon>
        <taxon>Cytophagia</taxon>
        <taxon>Cytophagales</taxon>
        <taxon>Reichenbachiellaceae</taxon>
        <taxon>Reichenbachiella</taxon>
    </lineage>
</organism>
<keyword evidence="9" id="KW-0547">Nucleotide-binding</keyword>
<protein>
    <recommendedName>
        <fullName evidence="7 17">6-phosphogluconate dehydrogenase, decarboxylating</fullName>
        <ecNumber evidence="17">1.1.1.44</ecNumber>
    </recommendedName>
</protein>
<comment type="catalytic activity">
    <reaction evidence="15">
        <text>D-gluconate + ATP = 6-phospho-D-gluconate + ADP + H(+)</text>
        <dbReference type="Rhea" id="RHEA:19433"/>
        <dbReference type="ChEBI" id="CHEBI:15378"/>
        <dbReference type="ChEBI" id="CHEBI:18391"/>
        <dbReference type="ChEBI" id="CHEBI:30616"/>
        <dbReference type="ChEBI" id="CHEBI:58759"/>
        <dbReference type="ChEBI" id="CHEBI:456216"/>
        <dbReference type="EC" id="2.7.1.12"/>
    </reaction>
</comment>
<dbReference type="Proteomes" id="UP001300692">
    <property type="component" value="Unassembled WGS sequence"/>
</dbReference>
<keyword evidence="8" id="KW-0808">Transferase</keyword>
<accession>A0ABT3CZY5</accession>
<dbReference type="InterPro" id="IPR006001">
    <property type="entry name" value="Therm_gnt_kin"/>
</dbReference>
<comment type="subunit">
    <text evidence="6">Homodimer.</text>
</comment>
<evidence type="ECO:0000313" key="20">
    <source>
        <dbReference type="Proteomes" id="UP001300692"/>
    </source>
</evidence>
<dbReference type="Pfam" id="PF03446">
    <property type="entry name" value="NAD_binding_2"/>
    <property type="match status" value="1"/>
</dbReference>
<evidence type="ECO:0000256" key="7">
    <source>
        <dbReference type="ARBA" id="ARBA00018193"/>
    </source>
</evidence>
<comment type="function">
    <text evidence="1">Catalyzes the oxidative decarboxylation of 6-phosphogluconate to ribulose 5-phosphate and CO(2), with concomitant reduction of NADP to NADPH.</text>
</comment>
<dbReference type="InterPro" id="IPR013328">
    <property type="entry name" value="6PGD_dom2"/>
</dbReference>
<dbReference type="Gene3D" id="3.40.50.720">
    <property type="entry name" value="NAD(P)-binding Rossmann-like Domain"/>
    <property type="match status" value="1"/>
</dbReference>